<protein>
    <recommendedName>
        <fullName evidence="3">DUF3164 family protein</fullName>
    </recommendedName>
</protein>
<reference evidence="2" key="1">
    <citation type="journal article" date="2019" name="Int. J. Syst. Evol. Microbiol.">
        <title>The Global Catalogue of Microorganisms (GCM) 10K type strain sequencing project: providing services to taxonomists for standard genome sequencing and annotation.</title>
        <authorList>
            <consortium name="The Broad Institute Genomics Platform"/>
            <consortium name="The Broad Institute Genome Sequencing Center for Infectious Disease"/>
            <person name="Wu L."/>
            <person name="Ma J."/>
        </authorList>
    </citation>
    <scope>NUCLEOTIDE SEQUENCE [LARGE SCALE GENOMIC DNA]</scope>
    <source>
        <strain evidence="2">JCM 18019</strain>
    </source>
</reference>
<evidence type="ECO:0008006" key="3">
    <source>
        <dbReference type="Google" id="ProtNLM"/>
    </source>
</evidence>
<sequence>MNTNTIKELTTEELQAELNQRIENDISERNKKRKEYESLKKATIEELAPKAKELSDMIQEFKKKCFGDLGALFDLLKDYSKRHNDGKGNFQIENDNNKIKFSRQGKGKFDERSVQAEKHIFDFLKSKYDDDQDTKDLIMSLLERKNGALDIQLVQKLYSMEDRFDDANWREGIKLLKESYSYSFSKDYVIFSQKNDNHEWETINLNFSY</sequence>
<accession>A0ABP9MHL9</accession>
<keyword evidence="2" id="KW-1185">Reference proteome</keyword>
<dbReference type="EMBL" id="BAABHX010000005">
    <property type="protein sequence ID" value="GAA5096792.1"/>
    <property type="molecule type" value="Genomic_DNA"/>
</dbReference>
<dbReference type="Proteomes" id="UP001500353">
    <property type="component" value="Unassembled WGS sequence"/>
</dbReference>
<comment type="caution">
    <text evidence="1">The sequence shown here is derived from an EMBL/GenBank/DDBJ whole genome shotgun (WGS) entry which is preliminary data.</text>
</comment>
<gene>
    <name evidence="1" type="ORF">GCM10023210_31020</name>
</gene>
<dbReference type="InterPro" id="IPR021505">
    <property type="entry name" value="Phage_B3_Orf6"/>
</dbReference>
<organism evidence="1 2">
    <name type="scientific">Chryseobacterium ginsengisoli</name>
    <dbReference type="NCBI Taxonomy" id="363853"/>
    <lineage>
        <taxon>Bacteria</taxon>
        <taxon>Pseudomonadati</taxon>
        <taxon>Bacteroidota</taxon>
        <taxon>Flavobacteriia</taxon>
        <taxon>Flavobacteriales</taxon>
        <taxon>Weeksellaceae</taxon>
        <taxon>Chryseobacterium group</taxon>
        <taxon>Chryseobacterium</taxon>
    </lineage>
</organism>
<name>A0ABP9MHL9_9FLAO</name>
<evidence type="ECO:0000313" key="2">
    <source>
        <dbReference type="Proteomes" id="UP001500353"/>
    </source>
</evidence>
<dbReference type="Pfam" id="PF11363">
    <property type="entry name" value="DUF3164"/>
    <property type="match status" value="1"/>
</dbReference>
<dbReference type="RefSeq" id="WP_345205998.1">
    <property type="nucleotide sequence ID" value="NZ_BAABHX010000005.1"/>
</dbReference>
<evidence type="ECO:0000313" key="1">
    <source>
        <dbReference type="EMBL" id="GAA5096792.1"/>
    </source>
</evidence>
<proteinExistence type="predicted"/>